<sequence>VHLRHGTDHRECSSCSQYPLCNPCTDASYTNARRKSQVGIRGVSDSPTEVPFLLNNAGDLPGIMIVSRATDFVCTYVRTRKPRRSIRIESRPFRPHPSTVYGVHIRIPVEINLHR</sequence>
<dbReference type="AlphaFoldDB" id="A0A026W2B9"/>
<reference evidence="1 2" key="1">
    <citation type="journal article" date="2014" name="Curr. Biol.">
        <title>The genome of the clonal raider ant Cerapachys biroi.</title>
        <authorList>
            <person name="Oxley P.R."/>
            <person name="Ji L."/>
            <person name="Fetter-Pruneda I."/>
            <person name="McKenzie S.K."/>
            <person name="Li C."/>
            <person name="Hu H."/>
            <person name="Zhang G."/>
            <person name="Kronauer D.J."/>
        </authorList>
    </citation>
    <scope>NUCLEOTIDE SEQUENCE [LARGE SCALE GENOMIC DNA]</scope>
</reference>
<gene>
    <name evidence="1" type="ORF">X777_12588</name>
</gene>
<organism evidence="1 2">
    <name type="scientific">Ooceraea biroi</name>
    <name type="common">Clonal raider ant</name>
    <name type="synonym">Cerapachys biroi</name>
    <dbReference type="NCBI Taxonomy" id="2015173"/>
    <lineage>
        <taxon>Eukaryota</taxon>
        <taxon>Metazoa</taxon>
        <taxon>Ecdysozoa</taxon>
        <taxon>Arthropoda</taxon>
        <taxon>Hexapoda</taxon>
        <taxon>Insecta</taxon>
        <taxon>Pterygota</taxon>
        <taxon>Neoptera</taxon>
        <taxon>Endopterygota</taxon>
        <taxon>Hymenoptera</taxon>
        <taxon>Apocrita</taxon>
        <taxon>Aculeata</taxon>
        <taxon>Formicoidea</taxon>
        <taxon>Formicidae</taxon>
        <taxon>Dorylinae</taxon>
        <taxon>Ooceraea</taxon>
    </lineage>
</organism>
<keyword evidence="2" id="KW-1185">Reference proteome</keyword>
<protein>
    <submittedName>
        <fullName evidence="1">Uncharacterized protein</fullName>
    </submittedName>
</protein>
<evidence type="ECO:0000313" key="1">
    <source>
        <dbReference type="EMBL" id="EZA49179.1"/>
    </source>
</evidence>
<name>A0A026W2B9_OOCBI</name>
<proteinExistence type="predicted"/>
<dbReference type="Proteomes" id="UP000053097">
    <property type="component" value="Unassembled WGS sequence"/>
</dbReference>
<feature type="non-terminal residue" evidence="1">
    <location>
        <position position="1"/>
    </location>
</feature>
<accession>A0A026W2B9</accession>
<evidence type="ECO:0000313" key="2">
    <source>
        <dbReference type="Proteomes" id="UP000053097"/>
    </source>
</evidence>
<dbReference type="EMBL" id="KK107536">
    <property type="protein sequence ID" value="EZA49179.1"/>
    <property type="molecule type" value="Genomic_DNA"/>
</dbReference>